<accession>A0ACB8BBG5</accession>
<proteinExistence type="predicted"/>
<reference evidence="1" key="1">
    <citation type="journal article" date="2021" name="New Phytol.">
        <title>Evolutionary innovations through gain and loss of genes in the ectomycorrhizal Boletales.</title>
        <authorList>
            <person name="Wu G."/>
            <person name="Miyauchi S."/>
            <person name="Morin E."/>
            <person name="Kuo A."/>
            <person name="Drula E."/>
            <person name="Varga T."/>
            <person name="Kohler A."/>
            <person name="Feng B."/>
            <person name="Cao Y."/>
            <person name="Lipzen A."/>
            <person name="Daum C."/>
            <person name="Hundley H."/>
            <person name="Pangilinan J."/>
            <person name="Johnson J."/>
            <person name="Barry K."/>
            <person name="LaButti K."/>
            <person name="Ng V."/>
            <person name="Ahrendt S."/>
            <person name="Min B."/>
            <person name="Choi I.G."/>
            <person name="Park H."/>
            <person name="Plett J.M."/>
            <person name="Magnuson J."/>
            <person name="Spatafora J.W."/>
            <person name="Nagy L.G."/>
            <person name="Henrissat B."/>
            <person name="Grigoriev I.V."/>
            <person name="Yang Z.L."/>
            <person name="Xu J."/>
            <person name="Martin F.M."/>
        </authorList>
    </citation>
    <scope>NUCLEOTIDE SEQUENCE</scope>
    <source>
        <strain evidence="1">KUC20120723A-06</strain>
    </source>
</reference>
<organism evidence="1 2">
    <name type="scientific">Leucogyrophana mollusca</name>
    <dbReference type="NCBI Taxonomy" id="85980"/>
    <lineage>
        <taxon>Eukaryota</taxon>
        <taxon>Fungi</taxon>
        <taxon>Dikarya</taxon>
        <taxon>Basidiomycota</taxon>
        <taxon>Agaricomycotina</taxon>
        <taxon>Agaricomycetes</taxon>
        <taxon>Agaricomycetidae</taxon>
        <taxon>Boletales</taxon>
        <taxon>Boletales incertae sedis</taxon>
        <taxon>Leucogyrophana</taxon>
    </lineage>
</organism>
<evidence type="ECO:0000313" key="2">
    <source>
        <dbReference type="Proteomes" id="UP000790709"/>
    </source>
</evidence>
<keyword evidence="2" id="KW-1185">Reference proteome</keyword>
<gene>
    <name evidence="1" type="ORF">BV22DRAFT_1094899</name>
</gene>
<evidence type="ECO:0000313" key="1">
    <source>
        <dbReference type="EMBL" id="KAH7922298.1"/>
    </source>
</evidence>
<name>A0ACB8BBG5_9AGAM</name>
<sequence length="2636" mass="292409">MSFGEHVDPTAAIASVLKSYPFGIGLFREILQNSNDAGATKQIFVLDRRQHATTNLLHEHLADKQGPSLLLGNDALFSSSDWGALQSIYRSSKGADPTKAGKYGMGFRACYHVTDHPQILSGRSLAVFDPAHQFTSSGGMKVDFVTHPEQYSDQLAGFDWFLPRSSQSHAYNGTVIRLPLRTNSDSRISQRAVQAHEIRILLQDFIQDELAVELLFLRHITSIEIYEVDEEGSTQLAKAEIERQADDWDTCHDNSTVSASRCTIQATTLGTCYREQIWRTIHLYFTSAESNAKLMDFTGFDVGSTLQEQKLSADNNDIALAMPLSSRSSITEGRLFTFLPLPLFTGFPCHINAVFALTPARQHLCNSEESGLARESADRVLIEWNRLLFESYISTAWSSLLSVLIEKDNVPAVFDMWPPEQPPMLKGDATYWKSVPLNVVRAVVSSHAKVWPVLRAPLDADDGGRSSHADLASVLVTLSSPSETPHTALTLAGVPITQPPPYIVALLAKAEIDYVELTPKSAHGALLRDIQKLSSVSPTDKDKICLYLLSTGDLVNVTGLPLAPLVAGDSATFLCSTSATSTELHTLFRREDVHVFAQYDQGALNLPGLPRPAADLIETLGPASLNVATLSCERVLGYLRAAFHDFGVCLEGHWSTNVGNHVTEWLVKFWTWLVEWPLRDELLSFTHKFNLIPTLGDIIKSCDHAVFDGTSIDPVTQMNLRQIGLSFVSPAFPAAAYQILRKLNVLKSYDIAHDVLDCATVPHKFDDTLAVQLRVHLSACLASSCRHVGRLSDTQRHTLRTLPIYPVLRPHTGSGNSVGIHEVLCGIAEYMRVESVTDITLLPDIADVTFINRCPSLLPYLRGEDSAQQLGITNVIGLALDHFREQPKEFQCAFLDCLLSRREEFPIGFYTRLADIPFVAAESALPRAPSAVVDPRSTVATLFPTMDGIHSDFGLPDISLPADATIVNDLRMLGLLKCHASLDIVQNRIAFLMDQGTDVAGALSLARHLLKVMIEANFDCSQLTALDTNACWLPTRDGLVRATECHHPSAHDIELFDEILPTLDVDAPVLTRSLVAFLGWDGPMKTNLLKQQFAAVLRSPLALFHKLPVIIKALDHLLEDPLEMEEFRQLTLGQQWIPISANHCVPTSHAVFSCQSSLPSGFSIIPPFLNDNQSARTFLQLMGCNEKPSFDTIIDDLAKMASSPGTVHPIIDILSLLENLDAEELKGNFHRMFVPDTSCRLRPWVQVYFNDLGDRASMVSLPDNMFICHAHIGHDLGKRLGLRSLAISDLDFLDDDDDGEMGELLTTRIKNVLNQYGVEQIFGEFFANAVDAGAKKFGVLVNEQLFDASHVVSPAMALLHAEPSLLIWNDAVFTEKDFAGIRHPGTGGKEGRRDTIGQFGLGALSAYHISEVLMILSGDQVMFLDPSKTRLPQGRSTLKLPLAIMKSRFADDVKCLDSLFGFCIRDDFFNGTIFWLPLRSPAYARRSLMSKTAFNADQVLEIVLGDFKKQAPLHFLFTGVTRITTSHRASDGTRDECWSVDCCREKPFQEGRYLHQIISESVSSMVNNRMANVVQAKWHIASYHLPRRKLPPQFCALVDKHRLRDPIKVGVAASIGSDIQGGRLFSTLPLPIFTALSVHINGSFILAEDRRSIRFDDDGQLNAESQYNNWLLQDLIPPVYLLLLEVLLKQNSVKNWWKWWPGNPGRSSQSFVPKSLVNSFYEDHLVQTKRKVCLTLNSTTITPANALMSPIGPSAVLKVLGHLHPDNVIGSTLPSYFRRSCGRAIKAFDHTCMRGLLLQNSALVAAGYNQHHLGLADIQGVVDYLLVEDPRLLLDTELLPLANGDLVKLGSSGDLLGPRYYAWIPVDPNQNICPLDILVHPTFESSALVKSGVFKVTNLPGAGSHIKALIGRQIQEAFVQINVDERQQAFTGSLWTEFSALALTFSDLSLFPLIPTNQAGTCVSLAHCDDSRVLVTQGLDSGWRPSLLHTIGILTVNVNDCPPPLHNYLVAKFPYCTDRVVLKAVGGIPGDIRQLFSQLSRAEWDSFAQRARQAISSMGAEDLVDLLRRLPIWPAGAPGIAYLAATEVVLLPAGVAYDVVSRFVSPQLRPLLSEHKTDLVRLSVAPWTMGHLCAQLRLSHNTTILPSDASVYKKLLRAMLSSIRVNPSLLVPNSDFVLVPPSELYARSSPIFLAAFETQPWRFVHQSFNSLEHRLASSGLHVNVDFKTFKTAVSAIDNDCRETDVGVQRVRPLVSYYCQEMAIALGGRSSLWRKLDAFRWIPRRLVRRGSVTFDTSRYERPFGKLVTALESLRPELEGVAWTQRAVPDFPADARMLIADPGFGVPSTDEVVEHLRALTSVAGDHPRNNHVLSDIVETYTWLADRHEDVTIHLQQYQDETLFLNVHDPDDVWVWHSAKQLFFNGPDSDDHSQFGVRTFLARFKNLLVAAGVEELKYPDYCPPQQLTPAEDQLTSLRSTLDSMRTRGHLTDVLFESSDGQTFGAHRVFMATVSEHFRALFCGSFRENQTAGVDKPIHVDVDTSSSCLQLCLEYVYQGGIPELESSDDLVALLDLSHYWGIHDLNMEVQRQLVNSHIHLYTYTQLRIIGEPVQATALVEACNLYEAQNEAVIAKLRLAD</sequence>
<dbReference type="Proteomes" id="UP000790709">
    <property type="component" value="Unassembled WGS sequence"/>
</dbReference>
<protein>
    <submittedName>
        <fullName evidence="1">Uncharacterized protein</fullName>
    </submittedName>
</protein>
<comment type="caution">
    <text evidence="1">The sequence shown here is derived from an EMBL/GenBank/DDBJ whole genome shotgun (WGS) entry which is preliminary data.</text>
</comment>
<dbReference type="EMBL" id="MU266490">
    <property type="protein sequence ID" value="KAH7922298.1"/>
    <property type="molecule type" value="Genomic_DNA"/>
</dbReference>